<sequence length="213" mass="23141">MVALQTHAPSHDRSRVGLIGAFAVVDRSLGHGRVLRAYAKSHTPLPMLQRAKPSRALTYPPAAITIAAGGSQSIGRSPRCVFRGGSRGWVAGGPDQEDHAVGLDVELFRIVRVGTSPRRRRTEEIVAVGDIHFHFASAIEKAQRQGTTPMLARLDLYGLLELSSDEMPQFLGELSRLLADTEPEAERKVMLAVRGLAERCAGDRDLGLRFVGD</sequence>
<evidence type="ECO:0000313" key="2">
    <source>
        <dbReference type="Proteomes" id="UP000624325"/>
    </source>
</evidence>
<name>A0ABQ4CG80_9ACTN</name>
<protein>
    <submittedName>
        <fullName evidence="1">Uncharacterized protein</fullName>
    </submittedName>
</protein>
<dbReference type="Proteomes" id="UP000624325">
    <property type="component" value="Unassembled WGS sequence"/>
</dbReference>
<reference evidence="1 2" key="1">
    <citation type="submission" date="2021-01" db="EMBL/GenBank/DDBJ databases">
        <title>Whole genome shotgun sequence of Asanoa iriomotensis NBRC 100142.</title>
        <authorList>
            <person name="Komaki H."/>
            <person name="Tamura T."/>
        </authorList>
    </citation>
    <scope>NUCLEOTIDE SEQUENCE [LARGE SCALE GENOMIC DNA]</scope>
    <source>
        <strain evidence="1 2">NBRC 100142</strain>
    </source>
</reference>
<gene>
    <name evidence="1" type="ORF">Air01nite_78740</name>
</gene>
<accession>A0ABQ4CG80</accession>
<evidence type="ECO:0000313" key="1">
    <source>
        <dbReference type="EMBL" id="GIF61779.1"/>
    </source>
</evidence>
<keyword evidence="2" id="KW-1185">Reference proteome</keyword>
<comment type="caution">
    <text evidence="1">The sequence shown here is derived from an EMBL/GenBank/DDBJ whole genome shotgun (WGS) entry which is preliminary data.</text>
</comment>
<proteinExistence type="predicted"/>
<dbReference type="EMBL" id="BONC01000131">
    <property type="protein sequence ID" value="GIF61779.1"/>
    <property type="molecule type" value="Genomic_DNA"/>
</dbReference>
<organism evidence="1 2">
    <name type="scientific">Asanoa iriomotensis</name>
    <dbReference type="NCBI Taxonomy" id="234613"/>
    <lineage>
        <taxon>Bacteria</taxon>
        <taxon>Bacillati</taxon>
        <taxon>Actinomycetota</taxon>
        <taxon>Actinomycetes</taxon>
        <taxon>Micromonosporales</taxon>
        <taxon>Micromonosporaceae</taxon>
        <taxon>Asanoa</taxon>
    </lineage>
</organism>